<reference evidence="7 8" key="1">
    <citation type="journal article" date="2013" name="Genome Announc.">
        <title>Genome sequences for three denitrifying bacterial strains isolated from a uranium- and nitrate-contaminated subsurface environment.</title>
        <authorList>
            <person name="Venkatramanan R."/>
            <person name="Prakash O."/>
            <person name="Woyke T."/>
            <person name="Chain P."/>
            <person name="Goodwin L.A."/>
            <person name="Watson D."/>
            <person name="Brooks S."/>
            <person name="Kostka J.E."/>
            <person name="Green S.J."/>
        </authorList>
    </citation>
    <scope>NUCLEOTIDE SEQUENCE [LARGE SCALE GENOMIC DNA]</scope>
    <source>
        <strain evidence="7 8">1NES1</strain>
    </source>
</reference>
<keyword evidence="1" id="KW-0813">Transport</keyword>
<evidence type="ECO:0000313" key="7">
    <source>
        <dbReference type="EMBL" id="AGK56973.1"/>
    </source>
</evidence>
<dbReference type="SUPFAM" id="SSF52833">
    <property type="entry name" value="Thioredoxin-like"/>
    <property type="match status" value="1"/>
</dbReference>
<keyword evidence="5" id="KW-0732">Signal</keyword>
<dbReference type="PANTHER" id="PTHR45663">
    <property type="entry name" value="GEO12009P1"/>
    <property type="match status" value="1"/>
</dbReference>
<organism evidence="7 8">
    <name type="scientific">Hyphomicrobium denitrificans 1NES1</name>
    <dbReference type="NCBI Taxonomy" id="670307"/>
    <lineage>
        <taxon>Bacteria</taxon>
        <taxon>Pseudomonadati</taxon>
        <taxon>Pseudomonadota</taxon>
        <taxon>Alphaproteobacteria</taxon>
        <taxon>Hyphomicrobiales</taxon>
        <taxon>Hyphomicrobiaceae</taxon>
        <taxon>Hyphomicrobium</taxon>
    </lineage>
</organism>
<dbReference type="AlphaFoldDB" id="N0B206"/>
<evidence type="ECO:0000313" key="8">
    <source>
        <dbReference type="Proteomes" id="UP000005952"/>
    </source>
</evidence>
<dbReference type="InterPro" id="IPR017937">
    <property type="entry name" value="Thioredoxin_CS"/>
</dbReference>
<gene>
    <name evidence="7" type="ORF">HYPDE_26463</name>
</gene>
<sequence length="130" mass="14596">MRVFTILLGAFFALSVGASSSFAFETKPFNTKAFEDAQSRGKPILVDVFAPWCPYCKAQHRVLDHLKSNPAYDEIEVFQIDFDHQPDALRALKATKQSTLIAFRGDKETGRAVGITDTQQIEDLLRSTRN</sequence>
<protein>
    <submittedName>
        <fullName evidence="7">Thioredoxin (H-type,TRX-H)</fullName>
    </submittedName>
</protein>
<dbReference type="Pfam" id="PF00085">
    <property type="entry name" value="Thioredoxin"/>
    <property type="match status" value="1"/>
</dbReference>
<keyword evidence="3" id="KW-1015">Disulfide bond</keyword>
<dbReference type="CDD" id="cd02947">
    <property type="entry name" value="TRX_family"/>
    <property type="match status" value="1"/>
</dbReference>
<dbReference type="InterPro" id="IPR036249">
    <property type="entry name" value="Thioredoxin-like_sf"/>
</dbReference>
<evidence type="ECO:0000256" key="2">
    <source>
        <dbReference type="ARBA" id="ARBA00022982"/>
    </source>
</evidence>
<dbReference type="PROSITE" id="PS51352">
    <property type="entry name" value="THIOREDOXIN_2"/>
    <property type="match status" value="1"/>
</dbReference>
<dbReference type="OrthoDB" id="7950124at2"/>
<name>N0B206_9HYPH</name>
<dbReference type="Proteomes" id="UP000005952">
    <property type="component" value="Chromosome"/>
</dbReference>
<dbReference type="InterPro" id="IPR013766">
    <property type="entry name" value="Thioredoxin_domain"/>
</dbReference>
<dbReference type="HOGENOM" id="CLU_090389_13_1_5"/>
<keyword evidence="4" id="KW-0676">Redox-active center</keyword>
<feature type="signal peptide" evidence="5">
    <location>
        <begin position="1"/>
        <end position="23"/>
    </location>
</feature>
<dbReference type="Gene3D" id="3.40.30.10">
    <property type="entry name" value="Glutaredoxin"/>
    <property type="match status" value="1"/>
</dbReference>
<feature type="domain" description="Thioredoxin" evidence="6">
    <location>
        <begin position="13"/>
        <end position="130"/>
    </location>
</feature>
<dbReference type="GO" id="GO:0015035">
    <property type="term" value="F:protein-disulfide reductase activity"/>
    <property type="evidence" value="ECO:0007669"/>
    <property type="project" value="TreeGrafter"/>
</dbReference>
<dbReference type="GO" id="GO:0005737">
    <property type="term" value="C:cytoplasm"/>
    <property type="evidence" value="ECO:0007669"/>
    <property type="project" value="TreeGrafter"/>
</dbReference>
<dbReference type="STRING" id="670307.HYPDE_26463"/>
<dbReference type="KEGG" id="hdt:HYPDE_26463"/>
<evidence type="ECO:0000259" key="6">
    <source>
        <dbReference type="PROSITE" id="PS51352"/>
    </source>
</evidence>
<keyword evidence="8" id="KW-1185">Reference proteome</keyword>
<dbReference type="eggNOG" id="COG0526">
    <property type="taxonomic scope" value="Bacteria"/>
</dbReference>
<dbReference type="PANTHER" id="PTHR45663:SF11">
    <property type="entry name" value="GEO12009P1"/>
    <property type="match status" value="1"/>
</dbReference>
<evidence type="ECO:0000256" key="3">
    <source>
        <dbReference type="ARBA" id="ARBA00023157"/>
    </source>
</evidence>
<accession>N0B206</accession>
<dbReference type="PROSITE" id="PS00194">
    <property type="entry name" value="THIOREDOXIN_1"/>
    <property type="match status" value="1"/>
</dbReference>
<keyword evidence="2" id="KW-0249">Electron transport</keyword>
<dbReference type="RefSeq" id="WP_015597010.1">
    <property type="nucleotide sequence ID" value="NC_021172.1"/>
</dbReference>
<feature type="chain" id="PRO_5004105132" evidence="5">
    <location>
        <begin position="24"/>
        <end position="130"/>
    </location>
</feature>
<evidence type="ECO:0000256" key="1">
    <source>
        <dbReference type="ARBA" id="ARBA00022448"/>
    </source>
</evidence>
<dbReference type="EMBL" id="CP005587">
    <property type="protein sequence ID" value="AGK56973.1"/>
    <property type="molecule type" value="Genomic_DNA"/>
</dbReference>
<evidence type="ECO:0000256" key="4">
    <source>
        <dbReference type="ARBA" id="ARBA00023284"/>
    </source>
</evidence>
<proteinExistence type="predicted"/>
<evidence type="ECO:0000256" key="5">
    <source>
        <dbReference type="SAM" id="SignalP"/>
    </source>
</evidence>